<comment type="caution">
    <text evidence="2">The sequence shown here is derived from an EMBL/GenBank/DDBJ whole genome shotgun (WGS) entry which is preliminary data.</text>
</comment>
<dbReference type="RefSeq" id="XP_043154081.1">
    <property type="nucleotide sequence ID" value="XM_043298146.1"/>
</dbReference>
<accession>A0A9P3EQ15</accession>
<proteinExistence type="predicted"/>
<reference evidence="2 3" key="1">
    <citation type="submission" date="2018-10" db="EMBL/GenBank/DDBJ databases">
        <title>Pan-genome distribution and transcriptional activeness of fungal secondary metabolism genes in Aspergillus section Fumigati.</title>
        <authorList>
            <person name="Takahashi H."/>
            <person name="Umemura M."/>
            <person name="Ninomiya A."/>
            <person name="Kusuya Y."/>
            <person name="Urayama S."/>
            <person name="Shimizu M."/>
            <person name="Watanabe A."/>
            <person name="Kamei K."/>
            <person name="Yaguchi T."/>
            <person name="Hagiwara D."/>
        </authorList>
    </citation>
    <scope>NUCLEOTIDE SEQUENCE [LARGE SCALE GENOMIC DNA]</scope>
    <source>
        <strain evidence="2 3">IFM 55266</strain>
    </source>
</reference>
<name>A0A9P3EQ15_9EURO</name>
<feature type="region of interest" description="Disordered" evidence="1">
    <location>
        <begin position="1"/>
        <end position="30"/>
    </location>
</feature>
<evidence type="ECO:0000313" key="3">
    <source>
        <dbReference type="Proteomes" id="UP001043456"/>
    </source>
</evidence>
<keyword evidence="3" id="KW-1185">Reference proteome</keyword>
<evidence type="ECO:0000256" key="1">
    <source>
        <dbReference type="SAM" id="MobiDB-lite"/>
    </source>
</evidence>
<dbReference type="Proteomes" id="UP001043456">
    <property type="component" value="Unassembled WGS sequence"/>
</dbReference>
<dbReference type="EMBL" id="BHVY01000002">
    <property type="protein sequence ID" value="GIJ83334.1"/>
    <property type="molecule type" value="Genomic_DNA"/>
</dbReference>
<organism evidence="2 3">
    <name type="scientific">Aspergillus pseudoviridinutans</name>
    <dbReference type="NCBI Taxonomy" id="1517512"/>
    <lineage>
        <taxon>Eukaryota</taxon>
        <taxon>Fungi</taxon>
        <taxon>Dikarya</taxon>
        <taxon>Ascomycota</taxon>
        <taxon>Pezizomycotina</taxon>
        <taxon>Eurotiomycetes</taxon>
        <taxon>Eurotiomycetidae</taxon>
        <taxon>Eurotiales</taxon>
        <taxon>Aspergillaceae</taxon>
        <taxon>Aspergillus</taxon>
        <taxon>Aspergillus subgen. Fumigati</taxon>
    </lineage>
</organism>
<dbReference type="GeneID" id="67000765"/>
<protein>
    <submittedName>
        <fullName evidence="2">Uncharacterized protein</fullName>
    </submittedName>
</protein>
<dbReference type="AlphaFoldDB" id="A0A9P3EQ15"/>
<evidence type="ECO:0000313" key="2">
    <source>
        <dbReference type="EMBL" id="GIJ83334.1"/>
    </source>
</evidence>
<sequence>MRRDRGATPNNKLLFHASRQRAAHRDNGHKGIVRRVQRQWDDWSSILGPIGLKNNGTPFVEYLKTDCYGDAIRQFNNVLANLVKNKAGKGKTEEDALE</sequence>
<gene>
    <name evidence="2" type="ORF">Asppvi_002153</name>
</gene>